<feature type="compositionally biased region" description="Basic and acidic residues" evidence="1">
    <location>
        <begin position="119"/>
        <end position="128"/>
    </location>
</feature>
<evidence type="ECO:0000259" key="2">
    <source>
        <dbReference type="PROSITE" id="PS50033"/>
    </source>
</evidence>
<reference evidence="4" key="1">
    <citation type="submission" date="2022-10" db="EMBL/GenBank/DDBJ databases">
        <title>Genome assembly of Pristionchus species.</title>
        <authorList>
            <person name="Yoshida K."/>
            <person name="Sommer R.J."/>
        </authorList>
    </citation>
    <scope>NUCLEOTIDE SEQUENCE [LARGE SCALE GENOMIC DNA]</scope>
    <source>
        <strain evidence="4">RS5460</strain>
    </source>
</reference>
<dbReference type="Gene3D" id="3.10.20.90">
    <property type="entry name" value="Phosphatidylinositol 3-kinase Catalytic Subunit, Chain A, domain 1"/>
    <property type="match status" value="1"/>
</dbReference>
<dbReference type="EMBL" id="BTRK01000002">
    <property type="protein sequence ID" value="GMR35152.1"/>
    <property type="molecule type" value="Genomic_DNA"/>
</dbReference>
<name>A0AAN4Z604_9BILA</name>
<dbReference type="GO" id="GO:0005783">
    <property type="term" value="C:endoplasmic reticulum"/>
    <property type="evidence" value="ECO:0007669"/>
    <property type="project" value="TreeGrafter"/>
</dbReference>
<keyword evidence="4" id="KW-1185">Reference proteome</keyword>
<dbReference type="InterPro" id="IPR036249">
    <property type="entry name" value="Thioredoxin-like_sf"/>
</dbReference>
<sequence>LFRIATMDHLTEEQMDKLRQFQDIANIEEMDLAVVTLVSCDWNLEAAIEAHLGGGAPAPNRAPPVGINHLDYVHDFDDDPMEERRVAASWPERSATDAAATAASDASVASTSSVATAREMTRQQREAAARVATRSAGIAAGATGTPMDAADAADPVIPVARSAAPAAAYESESDDDYDYAMEEQPDDEDQHMRVAASNGSGRRSNDVPLIPTDCRTAIEGTQNFVSVFEARYGKDGRGHLMPPFFIGSLPAAIREAFECPDRPVSERRPLALYIHHDKSIAKNIFPQAVLCNEGVLQLLRNQFVVWPWDVTARENHDKLTTWLSESSVYDARPIVASFLSRVDTFPLLILLSKEGSQLRMVECVKGSESADQAMEKLLTCMDAYASAKVTLEKQEQERIARDLLRKEQERELQESLAVDRERAERQAREAREAKEEEQRIAREKEEKEAYIAKLKESLPAEPAEGSPGCLAVRFRLPDAKTALRRFPQQCPLSTLFSFMESEGFSVKEFRMMNSDFPQKKDISEWDANKTLAELKWPAREVINVEER</sequence>
<dbReference type="InterPro" id="IPR001012">
    <property type="entry name" value="UBX_dom"/>
</dbReference>
<dbReference type="PANTHER" id="PTHR23322">
    <property type="entry name" value="FAS-ASSOCIATED PROTEIN"/>
    <property type="match status" value="1"/>
</dbReference>
<dbReference type="Pfam" id="PF00789">
    <property type="entry name" value="UBX"/>
    <property type="match status" value="1"/>
</dbReference>
<dbReference type="Pfam" id="PF14555">
    <property type="entry name" value="UBA_4"/>
    <property type="match status" value="1"/>
</dbReference>
<dbReference type="Gene3D" id="3.40.30.10">
    <property type="entry name" value="Glutaredoxin"/>
    <property type="match status" value="1"/>
</dbReference>
<dbReference type="Proteomes" id="UP001328107">
    <property type="component" value="Unassembled WGS sequence"/>
</dbReference>
<dbReference type="GO" id="GO:0036503">
    <property type="term" value="P:ERAD pathway"/>
    <property type="evidence" value="ECO:0007669"/>
    <property type="project" value="TreeGrafter"/>
</dbReference>
<feature type="region of interest" description="Disordered" evidence="1">
    <location>
        <begin position="88"/>
        <end position="128"/>
    </location>
</feature>
<dbReference type="SUPFAM" id="SSF54236">
    <property type="entry name" value="Ubiquitin-like"/>
    <property type="match status" value="1"/>
</dbReference>
<feature type="compositionally biased region" description="Low complexity" evidence="1">
    <location>
        <begin position="96"/>
        <end position="117"/>
    </location>
</feature>
<dbReference type="PANTHER" id="PTHR23322:SF96">
    <property type="entry name" value="FAS-ASSOCIATED FACTOR 1"/>
    <property type="match status" value="1"/>
</dbReference>
<dbReference type="PROSITE" id="PS50033">
    <property type="entry name" value="UBX"/>
    <property type="match status" value="1"/>
</dbReference>
<dbReference type="SUPFAM" id="SSF52833">
    <property type="entry name" value="Thioredoxin-like"/>
    <property type="match status" value="1"/>
</dbReference>
<evidence type="ECO:0000313" key="4">
    <source>
        <dbReference type="Proteomes" id="UP001328107"/>
    </source>
</evidence>
<dbReference type="SMART" id="SM00594">
    <property type="entry name" value="UAS"/>
    <property type="match status" value="1"/>
</dbReference>
<gene>
    <name evidence="3" type="ORF">PMAYCL1PPCAC_05347</name>
</gene>
<evidence type="ECO:0000256" key="1">
    <source>
        <dbReference type="SAM" id="MobiDB-lite"/>
    </source>
</evidence>
<protein>
    <recommendedName>
        <fullName evidence="2">UBX domain-containing protein</fullName>
    </recommendedName>
</protein>
<feature type="domain" description="UBX" evidence="2">
    <location>
        <begin position="472"/>
        <end position="544"/>
    </location>
</feature>
<dbReference type="InterPro" id="IPR029071">
    <property type="entry name" value="Ubiquitin-like_domsf"/>
</dbReference>
<dbReference type="InterPro" id="IPR050730">
    <property type="entry name" value="UBX_domain-protein"/>
</dbReference>
<dbReference type="Gene3D" id="1.10.8.10">
    <property type="entry name" value="DNA helicase RuvA subunit, C-terminal domain"/>
    <property type="match status" value="1"/>
</dbReference>
<dbReference type="InterPro" id="IPR006577">
    <property type="entry name" value="UAS"/>
</dbReference>
<accession>A0AAN4Z604</accession>
<dbReference type="GO" id="GO:0043130">
    <property type="term" value="F:ubiquitin binding"/>
    <property type="evidence" value="ECO:0007669"/>
    <property type="project" value="TreeGrafter"/>
</dbReference>
<feature type="non-terminal residue" evidence="3">
    <location>
        <position position="1"/>
    </location>
</feature>
<proteinExistence type="predicted"/>
<evidence type="ECO:0000313" key="3">
    <source>
        <dbReference type="EMBL" id="GMR35152.1"/>
    </source>
</evidence>
<organism evidence="3 4">
    <name type="scientific">Pristionchus mayeri</name>
    <dbReference type="NCBI Taxonomy" id="1317129"/>
    <lineage>
        <taxon>Eukaryota</taxon>
        <taxon>Metazoa</taxon>
        <taxon>Ecdysozoa</taxon>
        <taxon>Nematoda</taxon>
        <taxon>Chromadorea</taxon>
        <taxon>Rhabditida</taxon>
        <taxon>Rhabditina</taxon>
        <taxon>Diplogasteromorpha</taxon>
        <taxon>Diplogasteroidea</taxon>
        <taxon>Neodiplogasteridae</taxon>
        <taxon>Pristionchus</taxon>
    </lineage>
</organism>
<feature type="region of interest" description="Disordered" evidence="1">
    <location>
        <begin position="421"/>
        <end position="441"/>
    </location>
</feature>
<dbReference type="Pfam" id="PF21021">
    <property type="entry name" value="FAF1"/>
    <property type="match status" value="1"/>
</dbReference>
<dbReference type="GO" id="GO:0005634">
    <property type="term" value="C:nucleus"/>
    <property type="evidence" value="ECO:0007669"/>
    <property type="project" value="TreeGrafter"/>
</dbReference>
<comment type="caution">
    <text evidence="3">The sequence shown here is derived from an EMBL/GenBank/DDBJ whole genome shotgun (WGS) entry which is preliminary data.</text>
</comment>
<dbReference type="InterPro" id="IPR049483">
    <property type="entry name" value="FAF1_2-like_UAS"/>
</dbReference>
<dbReference type="AlphaFoldDB" id="A0AAN4Z604"/>